<dbReference type="InterPro" id="IPR043128">
    <property type="entry name" value="Rev_trsase/Diguanyl_cyclase"/>
</dbReference>
<keyword evidence="6" id="KW-0472">Membrane</keyword>
<dbReference type="Gene3D" id="3.30.70.270">
    <property type="match status" value="2"/>
</dbReference>
<keyword evidence="3" id="KW-0973">c-di-GMP</keyword>
<dbReference type="PANTHER" id="PTHR44757">
    <property type="entry name" value="DIGUANYLATE CYCLASE DGCP"/>
    <property type="match status" value="1"/>
</dbReference>
<dbReference type="PANTHER" id="PTHR44757:SF2">
    <property type="entry name" value="BIOFILM ARCHITECTURE MAINTENANCE PROTEIN MBAA"/>
    <property type="match status" value="1"/>
</dbReference>
<dbReference type="PROSITE" id="PS50883">
    <property type="entry name" value="EAL"/>
    <property type="match status" value="1"/>
</dbReference>
<gene>
    <name evidence="10" type="ORF">SG34_013090</name>
</gene>
<organism evidence="10 11">
    <name type="scientific">Thalassomonas viridans</name>
    <dbReference type="NCBI Taxonomy" id="137584"/>
    <lineage>
        <taxon>Bacteria</taxon>
        <taxon>Pseudomonadati</taxon>
        <taxon>Pseudomonadota</taxon>
        <taxon>Gammaproteobacteria</taxon>
        <taxon>Alteromonadales</taxon>
        <taxon>Colwelliaceae</taxon>
        <taxon>Thalassomonas</taxon>
    </lineage>
</organism>
<dbReference type="NCBIfam" id="TIGR00254">
    <property type="entry name" value="GGDEF"/>
    <property type="match status" value="2"/>
</dbReference>
<dbReference type="InterPro" id="IPR052155">
    <property type="entry name" value="Biofilm_reg_signaling"/>
</dbReference>
<dbReference type="Gene3D" id="3.20.20.450">
    <property type="entry name" value="EAL domain"/>
    <property type="match status" value="1"/>
</dbReference>
<dbReference type="SMART" id="SM00267">
    <property type="entry name" value="GGDEF"/>
    <property type="match status" value="2"/>
</dbReference>
<dbReference type="InterPro" id="IPR001633">
    <property type="entry name" value="EAL_dom"/>
</dbReference>
<dbReference type="EC" id="3.1.4.52" evidence="2"/>
<evidence type="ECO:0000256" key="4">
    <source>
        <dbReference type="ARBA" id="ARBA00051114"/>
    </source>
</evidence>
<feature type="transmembrane region" description="Helical" evidence="6">
    <location>
        <begin position="145"/>
        <end position="163"/>
    </location>
</feature>
<evidence type="ECO:0000313" key="11">
    <source>
        <dbReference type="Proteomes" id="UP000032352"/>
    </source>
</evidence>
<dbReference type="InterPro" id="IPR000160">
    <property type="entry name" value="GGDEF_dom"/>
</dbReference>
<evidence type="ECO:0000259" key="8">
    <source>
        <dbReference type="PROSITE" id="PS50883"/>
    </source>
</evidence>
<dbReference type="Proteomes" id="UP000032352">
    <property type="component" value="Chromosome"/>
</dbReference>
<feature type="domain" description="GGDEF" evidence="9">
    <location>
        <begin position="589"/>
        <end position="735"/>
    </location>
</feature>
<dbReference type="Pfam" id="PF13426">
    <property type="entry name" value="PAS_9"/>
    <property type="match status" value="1"/>
</dbReference>
<dbReference type="CDD" id="cd00130">
    <property type="entry name" value="PAS"/>
    <property type="match status" value="1"/>
</dbReference>
<dbReference type="InterPro" id="IPR000014">
    <property type="entry name" value="PAS"/>
</dbReference>
<dbReference type="NCBIfam" id="TIGR00229">
    <property type="entry name" value="sensory_box"/>
    <property type="match status" value="1"/>
</dbReference>
<feature type="domain" description="EAL" evidence="8">
    <location>
        <begin position="744"/>
        <end position="998"/>
    </location>
</feature>
<dbReference type="GO" id="GO:0071732">
    <property type="term" value="P:cellular response to nitric oxide"/>
    <property type="evidence" value="ECO:0007669"/>
    <property type="project" value="UniProtKB-ARBA"/>
</dbReference>
<evidence type="ECO:0000256" key="6">
    <source>
        <dbReference type="SAM" id="Phobius"/>
    </source>
</evidence>
<feature type="domain" description="PAS" evidence="7">
    <location>
        <begin position="177"/>
        <end position="222"/>
    </location>
</feature>
<dbReference type="PROSITE" id="PS50112">
    <property type="entry name" value="PAS"/>
    <property type="match status" value="1"/>
</dbReference>
<evidence type="ECO:0000259" key="9">
    <source>
        <dbReference type="PROSITE" id="PS50887"/>
    </source>
</evidence>
<evidence type="ECO:0000256" key="1">
    <source>
        <dbReference type="ARBA" id="ARBA00001946"/>
    </source>
</evidence>
<dbReference type="EMBL" id="CP059733">
    <property type="protein sequence ID" value="WDE07744.1"/>
    <property type="molecule type" value="Genomic_DNA"/>
</dbReference>
<feature type="transmembrane region" description="Helical" evidence="6">
    <location>
        <begin position="12"/>
        <end position="33"/>
    </location>
</feature>
<sequence length="1035" mass="115218">MKNLLSSPLVRISAGLVMLTCSILLVFEFLGLVPSQKAPELKFRKMLVESLAVQLNSDITANREDNVHNTLKAVVSRNAGVKSAGVRLTSKQMFAQFGDHQQAWLLKPADKSTASQVQVPVFKEGKRWGTIEVIFDELPTLESPFFMLVLFVALSGFVCYLLFLKKTMLELDPGSVIPDRVRNALNTLSDGLLILDSKEQIIFSNEPFLKKSALSSESLMGKKASELDWLFEEAQEVLPWSAILQGGPAVNGVALRLTARSGNQVAFKVNVSPIGRSEKITRGALVTFNDITELEIKNTELGQLLDKLKLSQKEITAQNKELKYLATRDPLTGCLNRRSFFEGLRVLIEEEKNQNNSLSCIMSDIDHFKSVNDTYGHAVGDKVIKTVAKILKQVSRTNDLVGRYGGEEFCMVLPATKAEEAVRVADRIRQAIMASDISLPEGKFNVTSSFGVACWSSQLGNAEAFVSRADEALYVAKESGRNRVETWCQQMAKSDIAAGEAEGGKAAKGRDEMTGQEEPVENMAEPTAELLHLPEHEHEHEHEQACRQENDGGHQDESLEVSQVFGLPSRAVMLDRIGQAIYRAERNHRKFAILVLDLEKVRQISNTLGHSVSEKLIRETGNKISQIFRNTDCLSVFDKAENCVSVSQISSYELALLLDDLVQDEFLPQMLNRIFQLLASPVNIEGTDLYLDTCIGVSLYPNDGQEADELIANASSAMYEARLKSGRNNFQFYSPKINQRANRQLRMENDLHKALERDEFLVYYQPKVDISSGQFCGMEALVRWLHPEAGMIAPDHFIPLAETNGIIDAITEKVLAQVCGHLNMWQEAGLALLPVAINLSPVQFKNSQLAARIIQQLKLADILPKYIELEITENVVADNLEATKNVIHELSDAGFSISLDDFGTGYCSYSYLKNFPVDKIKIDRSIIADFTENTFDAAIVNSIITLADHLGLKIVAEGVETGEQLKFLRDLNCHQVQGYLISKPVPYEQATEFLSNPSFISKKVQTCLTQEIQALTREQENFQVELTGILNKAPY</sequence>
<name>A0AAE9Z829_9GAMM</name>
<dbReference type="SUPFAM" id="SSF55073">
    <property type="entry name" value="Nucleotide cyclase"/>
    <property type="match status" value="2"/>
</dbReference>
<feature type="compositionally biased region" description="Basic and acidic residues" evidence="5">
    <location>
        <begin position="502"/>
        <end position="513"/>
    </location>
</feature>
<reference evidence="10 11" key="2">
    <citation type="journal article" date="2022" name="Mar. Drugs">
        <title>Bioassay-Guided Fractionation Leads to the Detection of Cholic Acid Generated by the Rare Thalassomonas sp.</title>
        <authorList>
            <person name="Pheiffer F."/>
            <person name="Schneider Y.K."/>
            <person name="Hansen E.H."/>
            <person name="Andersen J.H."/>
            <person name="Isaksson J."/>
            <person name="Busche T."/>
            <person name="R C."/>
            <person name="Kalinowski J."/>
            <person name="Zyl L.V."/>
            <person name="Trindade M."/>
        </authorList>
    </citation>
    <scope>NUCLEOTIDE SEQUENCE [LARGE SCALE GENOMIC DNA]</scope>
    <source>
        <strain evidence="10 11">XOM25</strain>
    </source>
</reference>
<dbReference type="InterPro" id="IPR035965">
    <property type="entry name" value="PAS-like_dom_sf"/>
</dbReference>
<dbReference type="Pfam" id="PF00990">
    <property type="entry name" value="GGDEF"/>
    <property type="match status" value="2"/>
</dbReference>
<reference evidence="10 11" key="1">
    <citation type="journal article" date="2015" name="Genome Announc.">
        <title>Draft Genome Sequences of Marine Isolates of Thalassomonas viridans and Thalassomonas actiniarum.</title>
        <authorList>
            <person name="Olonade I."/>
            <person name="van Zyl L.J."/>
            <person name="Trindade M."/>
        </authorList>
    </citation>
    <scope>NUCLEOTIDE SEQUENCE [LARGE SCALE GENOMIC DNA]</scope>
    <source>
        <strain evidence="10 11">XOM25</strain>
    </source>
</reference>
<dbReference type="InterPro" id="IPR029787">
    <property type="entry name" value="Nucleotide_cyclase"/>
</dbReference>
<dbReference type="SMART" id="SM00052">
    <property type="entry name" value="EAL"/>
    <property type="match status" value="1"/>
</dbReference>
<dbReference type="GO" id="GO:0071111">
    <property type="term" value="F:cyclic-guanylate-specific phosphodiesterase activity"/>
    <property type="evidence" value="ECO:0007669"/>
    <property type="project" value="UniProtKB-EC"/>
</dbReference>
<keyword evidence="6" id="KW-1133">Transmembrane helix</keyword>
<evidence type="ECO:0000259" key="7">
    <source>
        <dbReference type="PROSITE" id="PS50112"/>
    </source>
</evidence>
<dbReference type="CDD" id="cd01949">
    <property type="entry name" value="GGDEF"/>
    <property type="match status" value="2"/>
</dbReference>
<dbReference type="InterPro" id="IPR035919">
    <property type="entry name" value="EAL_sf"/>
</dbReference>
<comment type="catalytic activity">
    <reaction evidence="4">
        <text>3',3'-c-di-GMP + H2O = 5'-phosphoguanylyl(3'-&gt;5')guanosine + H(+)</text>
        <dbReference type="Rhea" id="RHEA:24902"/>
        <dbReference type="ChEBI" id="CHEBI:15377"/>
        <dbReference type="ChEBI" id="CHEBI:15378"/>
        <dbReference type="ChEBI" id="CHEBI:58754"/>
        <dbReference type="ChEBI" id="CHEBI:58805"/>
        <dbReference type="EC" id="3.1.4.52"/>
    </reaction>
    <physiologicalReaction direction="left-to-right" evidence="4">
        <dbReference type="Rhea" id="RHEA:24903"/>
    </physiologicalReaction>
</comment>
<evidence type="ECO:0000256" key="5">
    <source>
        <dbReference type="SAM" id="MobiDB-lite"/>
    </source>
</evidence>
<dbReference type="SUPFAM" id="SSF141868">
    <property type="entry name" value="EAL domain-like"/>
    <property type="match status" value="1"/>
</dbReference>
<keyword evidence="11" id="KW-1185">Reference proteome</keyword>
<dbReference type="AlphaFoldDB" id="A0AAE9Z829"/>
<keyword evidence="6" id="KW-0812">Transmembrane</keyword>
<evidence type="ECO:0000256" key="3">
    <source>
        <dbReference type="ARBA" id="ARBA00022636"/>
    </source>
</evidence>
<evidence type="ECO:0000313" key="10">
    <source>
        <dbReference type="EMBL" id="WDE07744.1"/>
    </source>
</evidence>
<dbReference type="FunFam" id="3.20.20.450:FF:000001">
    <property type="entry name" value="Cyclic di-GMP phosphodiesterase yahA"/>
    <property type="match status" value="1"/>
</dbReference>
<dbReference type="Pfam" id="PF00563">
    <property type="entry name" value="EAL"/>
    <property type="match status" value="1"/>
</dbReference>
<dbReference type="FunFam" id="3.30.70.270:FF:000001">
    <property type="entry name" value="Diguanylate cyclase domain protein"/>
    <property type="match status" value="1"/>
</dbReference>
<dbReference type="RefSeq" id="WP_274038617.1">
    <property type="nucleotide sequence ID" value="NZ_CP059733.1"/>
</dbReference>
<dbReference type="KEGG" id="tvd:SG34_013090"/>
<protein>
    <recommendedName>
        <fullName evidence="2">cyclic-guanylate-specific phosphodiesterase</fullName>
        <ecNumber evidence="2">3.1.4.52</ecNumber>
    </recommendedName>
</protein>
<dbReference type="SUPFAM" id="SSF55785">
    <property type="entry name" value="PYP-like sensor domain (PAS domain)"/>
    <property type="match status" value="1"/>
</dbReference>
<feature type="domain" description="GGDEF" evidence="9">
    <location>
        <begin position="356"/>
        <end position="489"/>
    </location>
</feature>
<comment type="cofactor">
    <cofactor evidence="1">
        <name>Mg(2+)</name>
        <dbReference type="ChEBI" id="CHEBI:18420"/>
    </cofactor>
</comment>
<evidence type="ECO:0000256" key="2">
    <source>
        <dbReference type="ARBA" id="ARBA00012282"/>
    </source>
</evidence>
<dbReference type="Gene3D" id="3.30.450.20">
    <property type="entry name" value="PAS domain"/>
    <property type="match status" value="1"/>
</dbReference>
<dbReference type="PROSITE" id="PS50887">
    <property type="entry name" value="GGDEF"/>
    <property type="match status" value="2"/>
</dbReference>
<dbReference type="CDD" id="cd01948">
    <property type="entry name" value="EAL"/>
    <property type="match status" value="1"/>
</dbReference>
<proteinExistence type="predicted"/>
<accession>A0AAE9Z829</accession>
<feature type="region of interest" description="Disordered" evidence="5">
    <location>
        <begin position="498"/>
        <end position="522"/>
    </location>
</feature>